<feature type="domain" description="J" evidence="2">
    <location>
        <begin position="16"/>
        <end position="85"/>
    </location>
</feature>
<gene>
    <name evidence="3" type="ORF">Cni_G01221</name>
</gene>
<dbReference type="InterPro" id="IPR001623">
    <property type="entry name" value="DnaJ_domain"/>
</dbReference>
<reference evidence="3 4" key="1">
    <citation type="submission" date="2023-10" db="EMBL/GenBank/DDBJ databases">
        <title>Chromosome-scale genome assembly provides insights into flower coloration mechanisms of Canna indica.</title>
        <authorList>
            <person name="Li C."/>
        </authorList>
    </citation>
    <scope>NUCLEOTIDE SEQUENCE [LARGE SCALE GENOMIC DNA]</scope>
    <source>
        <tissue evidence="3">Flower</tissue>
    </source>
</reference>
<sequence length="172" mass="19738">MGTEQQQQSNGRQPVSYYAILGVGRDASVAQIRASYRKLAMKWHPDRRGREPWMVEEANARFQQIQEAYQVLSDERRRGLYDSGLYDFVDEDDDEEVEGFSDFVQEMVTLMASVNKENKQYSLEELQQMLNQMAQDFASVSPSPPCKSADRGSLSSSQWFQNDMGREATRTA</sequence>
<dbReference type="GO" id="GO:0005783">
    <property type="term" value="C:endoplasmic reticulum"/>
    <property type="evidence" value="ECO:0007669"/>
    <property type="project" value="UniProtKB-ARBA"/>
</dbReference>
<dbReference type="PROSITE" id="PS00636">
    <property type="entry name" value="DNAJ_1"/>
    <property type="match status" value="1"/>
</dbReference>
<organism evidence="3 4">
    <name type="scientific">Canna indica</name>
    <name type="common">Indian-shot</name>
    <dbReference type="NCBI Taxonomy" id="4628"/>
    <lineage>
        <taxon>Eukaryota</taxon>
        <taxon>Viridiplantae</taxon>
        <taxon>Streptophyta</taxon>
        <taxon>Embryophyta</taxon>
        <taxon>Tracheophyta</taxon>
        <taxon>Spermatophyta</taxon>
        <taxon>Magnoliopsida</taxon>
        <taxon>Liliopsida</taxon>
        <taxon>Zingiberales</taxon>
        <taxon>Cannaceae</taxon>
        <taxon>Canna</taxon>
    </lineage>
</organism>
<dbReference type="InterPro" id="IPR036869">
    <property type="entry name" value="J_dom_sf"/>
</dbReference>
<protein>
    <recommendedName>
        <fullName evidence="2">J domain-containing protein</fullName>
    </recommendedName>
</protein>
<dbReference type="Gene3D" id="1.10.287.110">
    <property type="entry name" value="DnaJ domain"/>
    <property type="match status" value="1"/>
</dbReference>
<evidence type="ECO:0000259" key="2">
    <source>
        <dbReference type="PROSITE" id="PS50076"/>
    </source>
</evidence>
<dbReference type="SUPFAM" id="SSF46565">
    <property type="entry name" value="Chaperone J-domain"/>
    <property type="match status" value="1"/>
</dbReference>
<dbReference type="PRINTS" id="PR00625">
    <property type="entry name" value="JDOMAIN"/>
</dbReference>
<dbReference type="PROSITE" id="PS50076">
    <property type="entry name" value="DNAJ_2"/>
    <property type="match status" value="1"/>
</dbReference>
<dbReference type="Proteomes" id="UP001327560">
    <property type="component" value="Chromosome 1"/>
</dbReference>
<evidence type="ECO:0000313" key="3">
    <source>
        <dbReference type="EMBL" id="WOK92530.1"/>
    </source>
</evidence>
<dbReference type="AlphaFoldDB" id="A0AAQ3Q0R4"/>
<dbReference type="PANTHER" id="PTHR44743:SF10">
    <property type="entry name" value="J DOMAIN-CONTAINING PROTEIN"/>
    <property type="match status" value="1"/>
</dbReference>
<dbReference type="Pfam" id="PF00226">
    <property type="entry name" value="DnaJ"/>
    <property type="match status" value="1"/>
</dbReference>
<dbReference type="EMBL" id="CP136890">
    <property type="protein sequence ID" value="WOK92530.1"/>
    <property type="molecule type" value="Genomic_DNA"/>
</dbReference>
<keyword evidence="4" id="KW-1185">Reference proteome</keyword>
<proteinExistence type="predicted"/>
<accession>A0AAQ3Q0R4</accession>
<evidence type="ECO:0000313" key="4">
    <source>
        <dbReference type="Proteomes" id="UP001327560"/>
    </source>
</evidence>
<dbReference type="CDD" id="cd06257">
    <property type="entry name" value="DnaJ"/>
    <property type="match status" value="1"/>
</dbReference>
<feature type="region of interest" description="Disordered" evidence="1">
    <location>
        <begin position="136"/>
        <end position="172"/>
    </location>
</feature>
<dbReference type="PANTHER" id="PTHR44743">
    <property type="entry name" value="PUTATIVE, EXPRESSED-RELATED"/>
    <property type="match status" value="1"/>
</dbReference>
<name>A0AAQ3Q0R4_9LILI</name>
<dbReference type="InterPro" id="IPR018253">
    <property type="entry name" value="DnaJ_domain_CS"/>
</dbReference>
<dbReference type="SMART" id="SM00271">
    <property type="entry name" value="DnaJ"/>
    <property type="match status" value="1"/>
</dbReference>
<evidence type="ECO:0000256" key="1">
    <source>
        <dbReference type="SAM" id="MobiDB-lite"/>
    </source>
</evidence>